<dbReference type="KEGG" id="btab:109041209"/>
<evidence type="ECO:0000313" key="5">
    <source>
        <dbReference type="Proteomes" id="UP001152759"/>
    </source>
</evidence>
<evidence type="ECO:0000256" key="1">
    <source>
        <dbReference type="SAM" id="Coils"/>
    </source>
</evidence>
<keyword evidence="5" id="KW-1185">Reference proteome</keyword>
<accession>A0A9P0F6B0</accession>
<dbReference type="GO" id="GO:0016020">
    <property type="term" value="C:membrane"/>
    <property type="evidence" value="ECO:0007669"/>
    <property type="project" value="TreeGrafter"/>
</dbReference>
<sequence>MAVISTSFRWLDFLEKEFDQAFVDLDVLLGDFDSDDPGMVYTVRQKLATLSSCFAQLSHKAQTIFQMNAKSEAELINLREEIVEAKSQNDNLNRELHLLLVQLHTSQLGKLDEDNSAVIKQRLEDDLAHRSPTHRALITGGNVDNIVIALENWKRHLLAENAALRNCIVTLQAELCGSRLAARYLDKELAGRIQQLQLLGRSDMNTECRDKLWRQLEAEILLQRHKTVQRAVRQQTVNTAQPPTSITNVVRTVMLKREAFTELGISITGGKEHGVPILISELEPKIAQGLYVGDAIISVNGTSLAQMTHQQAVDLLNKQVGTIKLCVQYLSSSDCDDDYNEPSNDSELKRFRYGYFSEEDEEKIEAYVRRITSTTPTAPRTPETDRSVSENNAADESVIEQSINREDSSNSSKNSHSTDYYGVTTLQKIFQSLSPRVQIGEATNKSTKPSETVQSPKESSISSVVSSDKPRNQSSESKDPLKLETTKVEIDLSSNNTSVKSENWIQNSSDSPILTSSSMDCISSDSDNSIDKRLAAKQIFSKSFRAKHNSFVDERSKVRHEGHNYFPKVNAKNCAKQEMSRKHCSRSLSSDEMNVKKTSTQMAAPSETVHVYKSGSNNHRQLDQSQSVPEVPRQNIPVKLVAANGSTRSDCCSSKRTSVEILSPDDNSNLYRLVENRDSVCSGKSDKVVRHTSIDSDMAPRSRKSSDKSSRDDLMNQLKAASVSKEVTDSRYLYNNLDDANIGTPV</sequence>
<dbReference type="PANTHER" id="PTHR16528">
    <property type="entry name" value="GOLGI-ASSOCIATED PDZ AND COILED-COIL MOTIF-CONTAINING"/>
    <property type="match status" value="1"/>
</dbReference>
<feature type="compositionally biased region" description="Basic and acidic residues" evidence="2">
    <location>
        <begin position="468"/>
        <end position="483"/>
    </location>
</feature>
<dbReference type="InterPro" id="IPR036034">
    <property type="entry name" value="PDZ_sf"/>
</dbReference>
<reference evidence="4" key="1">
    <citation type="submission" date="2021-12" db="EMBL/GenBank/DDBJ databases">
        <authorList>
            <person name="King R."/>
        </authorList>
    </citation>
    <scope>NUCLEOTIDE SEQUENCE</scope>
</reference>
<evidence type="ECO:0000313" key="4">
    <source>
        <dbReference type="EMBL" id="CAH0393826.1"/>
    </source>
</evidence>
<dbReference type="GO" id="GO:0030140">
    <property type="term" value="C:trans-Golgi network transport vesicle"/>
    <property type="evidence" value="ECO:0007669"/>
    <property type="project" value="TreeGrafter"/>
</dbReference>
<dbReference type="AlphaFoldDB" id="A0A9P0F6B0"/>
<dbReference type="EMBL" id="OU963868">
    <property type="protein sequence ID" value="CAH0393826.1"/>
    <property type="molecule type" value="Genomic_DNA"/>
</dbReference>
<dbReference type="Pfam" id="PF00595">
    <property type="entry name" value="PDZ"/>
    <property type="match status" value="1"/>
</dbReference>
<dbReference type="PANTHER" id="PTHR16528:SF2">
    <property type="entry name" value="GOLGI-ASSOCIATED PDZ AND COILED-COIL MOTIF-CONTAINING PROTEIN"/>
    <property type="match status" value="1"/>
</dbReference>
<feature type="region of interest" description="Disordered" evidence="2">
    <location>
        <begin position="370"/>
        <end position="419"/>
    </location>
</feature>
<dbReference type="Proteomes" id="UP001152759">
    <property type="component" value="Chromosome 7"/>
</dbReference>
<dbReference type="GO" id="GO:0005794">
    <property type="term" value="C:Golgi apparatus"/>
    <property type="evidence" value="ECO:0007669"/>
    <property type="project" value="InterPro"/>
</dbReference>
<feature type="compositionally biased region" description="Polar residues" evidence="2">
    <location>
        <begin position="389"/>
        <end position="402"/>
    </location>
</feature>
<feature type="region of interest" description="Disordered" evidence="2">
    <location>
        <begin position="440"/>
        <end position="483"/>
    </location>
</feature>
<keyword evidence="1" id="KW-0175">Coiled coil</keyword>
<dbReference type="InterPro" id="IPR001478">
    <property type="entry name" value="PDZ"/>
</dbReference>
<proteinExistence type="predicted"/>
<organism evidence="4 5">
    <name type="scientific">Bemisia tabaci</name>
    <name type="common">Sweetpotato whitefly</name>
    <name type="synonym">Aleurodes tabaci</name>
    <dbReference type="NCBI Taxonomy" id="7038"/>
    <lineage>
        <taxon>Eukaryota</taxon>
        <taxon>Metazoa</taxon>
        <taxon>Ecdysozoa</taxon>
        <taxon>Arthropoda</taxon>
        <taxon>Hexapoda</taxon>
        <taxon>Insecta</taxon>
        <taxon>Pterygota</taxon>
        <taxon>Neoptera</taxon>
        <taxon>Paraneoptera</taxon>
        <taxon>Hemiptera</taxon>
        <taxon>Sternorrhyncha</taxon>
        <taxon>Aleyrodoidea</taxon>
        <taxon>Aleyrodidae</taxon>
        <taxon>Aleyrodinae</taxon>
        <taxon>Bemisia</taxon>
    </lineage>
</organism>
<dbReference type="GO" id="GO:0044325">
    <property type="term" value="F:transmembrane transporter binding"/>
    <property type="evidence" value="ECO:0007669"/>
    <property type="project" value="TreeGrafter"/>
</dbReference>
<dbReference type="PROSITE" id="PS50106">
    <property type="entry name" value="PDZ"/>
    <property type="match status" value="1"/>
</dbReference>
<feature type="domain" description="PDZ" evidence="3">
    <location>
        <begin position="252"/>
        <end position="331"/>
    </location>
</feature>
<gene>
    <name evidence="4" type="ORF">BEMITA_LOCUS12185</name>
</gene>
<dbReference type="SUPFAM" id="SSF50156">
    <property type="entry name" value="PDZ domain-like"/>
    <property type="match status" value="1"/>
</dbReference>
<feature type="coiled-coil region" evidence="1">
    <location>
        <begin position="68"/>
        <end position="102"/>
    </location>
</feature>
<dbReference type="Gene3D" id="2.30.42.10">
    <property type="match status" value="1"/>
</dbReference>
<name>A0A9P0F6B0_BEMTA</name>
<evidence type="ECO:0000259" key="3">
    <source>
        <dbReference type="PROSITE" id="PS50106"/>
    </source>
</evidence>
<dbReference type="InterPro" id="IPR038879">
    <property type="entry name" value="GOPC"/>
</dbReference>
<feature type="compositionally biased region" description="Polar residues" evidence="2">
    <location>
        <begin position="440"/>
        <end position="458"/>
    </location>
</feature>
<evidence type="ECO:0000256" key="2">
    <source>
        <dbReference type="SAM" id="MobiDB-lite"/>
    </source>
</evidence>
<protein>
    <recommendedName>
        <fullName evidence="3">PDZ domain-containing protein</fullName>
    </recommendedName>
</protein>
<dbReference type="SMART" id="SM00228">
    <property type="entry name" value="PDZ"/>
    <property type="match status" value="1"/>
</dbReference>
<feature type="region of interest" description="Disordered" evidence="2">
    <location>
        <begin position="691"/>
        <end position="713"/>
    </location>
</feature>
<dbReference type="GO" id="GO:2000009">
    <property type="term" value="P:negative regulation of protein localization to cell surface"/>
    <property type="evidence" value="ECO:0007669"/>
    <property type="project" value="TreeGrafter"/>
</dbReference>